<keyword evidence="2" id="KW-1185">Reference proteome</keyword>
<protein>
    <submittedName>
        <fullName evidence="1">Uncharacterized protein</fullName>
    </submittedName>
</protein>
<accession>A0A5S9R9C7</accession>
<gene>
    <name evidence="1" type="ORF">AELLOGFF_01825</name>
</gene>
<reference evidence="1 2" key="1">
    <citation type="submission" date="2019-11" db="EMBL/GenBank/DDBJ databases">
        <authorList>
            <person name="Holert J."/>
        </authorList>
    </citation>
    <scope>NUCLEOTIDE SEQUENCE [LARGE SCALE GENOMIC DNA]</scope>
    <source>
        <strain evidence="1">BC8_1</strain>
    </source>
</reference>
<evidence type="ECO:0000313" key="2">
    <source>
        <dbReference type="Proteomes" id="UP000430146"/>
    </source>
</evidence>
<proteinExistence type="predicted"/>
<dbReference type="RefSeq" id="WP_159234848.1">
    <property type="nucleotide sequence ID" value="NZ_CACSIP010000056.1"/>
</dbReference>
<organism evidence="1 2">
    <name type="scientific">Mycolicibacterium vanbaalenii</name>
    <name type="common">Mycobacterium vanbaalenii</name>
    <dbReference type="NCBI Taxonomy" id="110539"/>
    <lineage>
        <taxon>Bacteria</taxon>
        <taxon>Bacillati</taxon>
        <taxon>Actinomycetota</taxon>
        <taxon>Actinomycetes</taxon>
        <taxon>Mycobacteriales</taxon>
        <taxon>Mycobacteriaceae</taxon>
        <taxon>Mycolicibacterium</taxon>
    </lineage>
</organism>
<dbReference type="AlphaFoldDB" id="A0A5S9R9C7"/>
<evidence type="ECO:0000313" key="1">
    <source>
        <dbReference type="EMBL" id="CAA0134723.1"/>
    </source>
</evidence>
<dbReference type="Proteomes" id="UP000430146">
    <property type="component" value="Unassembled WGS sequence"/>
</dbReference>
<sequence>MKRKGQSTALIVVLALNIALAGYFVASFEDQDPGKCGSAVDSLGVDLSSLRPTWNPRDIPDYISSDNVSAPYFNANSDNPEVICGDERRFLLLREAGTGEAYSRTIVLEPSKKYEAYIFFKNDASFQDYETDSRNTRVRLKVPNVVANPVAFEAVITSDNAVVPSTFSSAVAEPRIGSKFPYIEVASAILNDSEGRKIADLSIDSLTDSQGVLVGCTEADGHVPAGCSGSITVSFSTKKSSFDARISSAYNDPDGPWNNSIRIGSTHGFWIRYRYRNVGEVPHDGVTVRLWVPSTFPFLRGSDSEAYLTGSNRTRRAIEHAELWSEAGVNLERLAVNESAEIHIPFTVEDGWLQQICETNSESTWITAETTVPGYYASTANFFIYPADDMCSGG</sequence>
<name>A0A5S9R9C7_MYCVN</name>
<dbReference type="OrthoDB" id="9778330at2"/>
<dbReference type="EMBL" id="CACSIP010000056">
    <property type="protein sequence ID" value="CAA0134723.1"/>
    <property type="molecule type" value="Genomic_DNA"/>
</dbReference>